<dbReference type="InterPro" id="IPR036839">
    <property type="entry name" value="MptD_sf"/>
</dbReference>
<comment type="function">
    <text evidence="1">Catalyzes the conversion of 7,8-dihydroneopterin (H2Neo) to 6-hydroxymethyl-7,8-dihydropterin (6-HMD).</text>
</comment>
<dbReference type="AlphaFoldDB" id="A0A0E3SMY5"/>
<comment type="similarity">
    <text evidence="1">Belongs to the archaeal dihydroneopterin aldolase family.</text>
</comment>
<protein>
    <recommendedName>
        <fullName evidence="1">Dihydroneopterin aldolase</fullName>
        <shortName evidence="1">DHNA</shortName>
        <ecNumber evidence="1">4.1.2.25</ecNumber>
    </recommendedName>
    <alternativeName>
        <fullName evidence="1">7,8-dihydroneopterin aldolase</fullName>
    </alternativeName>
</protein>
<dbReference type="InterPro" id="IPR007181">
    <property type="entry name" value="MtpD_C"/>
</dbReference>
<comment type="pathway">
    <text evidence="1">Cofactor biosynthesis; tetrahydrofolate biosynthesis; 2-amino-4-hydroxy-6-hydroxymethyl-7,8-dihydropteridine diphosphate from 7,8-dihydroneopterin triphosphate: step 3/4.</text>
</comment>
<dbReference type="EMBL" id="CP009517">
    <property type="protein sequence ID" value="AKB82887.1"/>
    <property type="molecule type" value="Genomic_DNA"/>
</dbReference>
<dbReference type="UniPathway" id="UPA00065"/>
<dbReference type="GO" id="GO:2001118">
    <property type="term" value="P:tetrahydromethanopterin biosynthetic process"/>
    <property type="evidence" value="ECO:0007669"/>
    <property type="project" value="UniProtKB-UniRule"/>
</dbReference>
<feature type="binding site" evidence="1">
    <location>
        <position position="127"/>
    </location>
    <ligand>
        <name>substrate</name>
    </ligand>
</feature>
<evidence type="ECO:0000256" key="1">
    <source>
        <dbReference type="HAMAP-Rule" id="MF_02130"/>
    </source>
</evidence>
<gene>
    <name evidence="1" type="primary">mptD</name>
    <name evidence="3" type="ORF">MSBR3_2309</name>
</gene>
<comment type="catalytic activity">
    <reaction evidence="1">
        <text>7,8-dihydroneopterin = 6-hydroxymethyl-7,8-dihydropterin + glycolaldehyde</text>
        <dbReference type="Rhea" id="RHEA:10540"/>
        <dbReference type="ChEBI" id="CHEBI:17001"/>
        <dbReference type="ChEBI" id="CHEBI:17071"/>
        <dbReference type="ChEBI" id="CHEBI:44841"/>
        <dbReference type="EC" id="4.1.2.25"/>
    </reaction>
</comment>
<comment type="pathway">
    <text evidence="1">Cofactor biosynthesis; 5,6,7,8-tetrahydromethanopterin biosynthesis.</text>
</comment>
<dbReference type="EC" id="4.1.2.25" evidence="1"/>
<feature type="binding site" evidence="1">
    <location>
        <position position="30"/>
    </location>
    <ligand>
        <name>substrate</name>
    </ligand>
</feature>
<evidence type="ECO:0000313" key="4">
    <source>
        <dbReference type="Proteomes" id="UP000033066"/>
    </source>
</evidence>
<comment type="subunit">
    <text evidence="1">Homotetramer.</text>
</comment>
<keyword evidence="4" id="KW-1185">Reference proteome</keyword>
<dbReference type="STRING" id="1434107.MSBR3_2309"/>
<reference evidence="3" key="1">
    <citation type="submission" date="2014-07" db="EMBL/GenBank/DDBJ databases">
        <title>Methanogenic archaea and the global carbon cycle.</title>
        <authorList>
            <person name="Henriksen J.R."/>
            <person name="Luke J."/>
            <person name="Reinhart S."/>
            <person name="Benedict M.N."/>
            <person name="Youngblut N.D."/>
            <person name="Metcalf M.E."/>
            <person name="Whitaker R.J."/>
            <person name="Metcalf W.W."/>
        </authorList>
    </citation>
    <scope>NUCLEOTIDE SEQUENCE [LARGE SCALE GENOMIC DNA]</scope>
    <source>
        <strain evidence="3">3</strain>
    </source>
</reference>
<dbReference type="HAMAP" id="MF_02130">
    <property type="entry name" value="DHNA_arch"/>
    <property type="match status" value="1"/>
</dbReference>
<dbReference type="GO" id="GO:0004150">
    <property type="term" value="F:dihydroneopterin aldolase activity"/>
    <property type="evidence" value="ECO:0007669"/>
    <property type="project" value="UniProtKB-UniRule"/>
</dbReference>
<dbReference type="HOGENOM" id="CLU_149105_1_0_2"/>
<name>A0A0E3SMY5_METBA</name>
<dbReference type="SUPFAM" id="SSF143560">
    <property type="entry name" value="MK0786-like"/>
    <property type="match status" value="1"/>
</dbReference>
<feature type="domain" description="Dihydroneopterin aldolase MtpD C-terminal" evidence="2">
    <location>
        <begin position="22"/>
        <end position="129"/>
    </location>
</feature>
<keyword evidence="1" id="KW-0456">Lyase</keyword>
<dbReference type="InterPro" id="IPR027508">
    <property type="entry name" value="DHN_aldolase_MptD"/>
</dbReference>
<dbReference type="UniPathway" id="UPA00077">
    <property type="reaction ID" value="UER00154"/>
</dbReference>
<proteinExistence type="inferred from homology"/>
<dbReference type="Gene3D" id="3.30.1300.20">
    <property type="entry name" value="7,8-dihydroneopterin aldolase (MptD)"/>
    <property type="match status" value="1"/>
</dbReference>
<dbReference type="KEGG" id="mbak:MSBR3_2309"/>
<evidence type="ECO:0000313" key="3">
    <source>
        <dbReference type="EMBL" id="AKB82887.1"/>
    </source>
</evidence>
<organism evidence="3 4">
    <name type="scientific">Methanosarcina barkeri 3</name>
    <dbReference type="NCBI Taxonomy" id="1434107"/>
    <lineage>
        <taxon>Archaea</taxon>
        <taxon>Methanobacteriati</taxon>
        <taxon>Methanobacteriota</taxon>
        <taxon>Stenosarchaea group</taxon>
        <taxon>Methanomicrobia</taxon>
        <taxon>Methanosarcinales</taxon>
        <taxon>Methanosarcinaceae</taxon>
        <taxon>Methanosarcina</taxon>
    </lineage>
</organism>
<keyword evidence="1" id="KW-0289">Folate biosynthesis</keyword>
<dbReference type="GO" id="GO:0046656">
    <property type="term" value="P:folic acid biosynthetic process"/>
    <property type="evidence" value="ECO:0007669"/>
    <property type="project" value="UniProtKB-KW"/>
</dbReference>
<sequence>MSETLINGFPEGSDFLVQEKATDRDNALFEAGIKLGALYHQFTGSPVNLNTVSSLEQAIQESISVQPYVEDISVKIDRNMLKGKLSNEFGYSELQGPMLKVKITVRYSSSRVKVGMEYNPELNYPLMKILELEEINV</sequence>
<dbReference type="Proteomes" id="UP000033066">
    <property type="component" value="Chromosome"/>
</dbReference>
<accession>A0A0E3SMY5</accession>
<dbReference type="PATRIC" id="fig|1434107.4.peg.2923"/>
<dbReference type="GO" id="GO:0046654">
    <property type="term" value="P:tetrahydrofolate biosynthetic process"/>
    <property type="evidence" value="ECO:0007669"/>
    <property type="project" value="UniProtKB-UniRule"/>
</dbReference>
<dbReference type="Pfam" id="PF04038">
    <property type="entry name" value="DHNA"/>
    <property type="match status" value="1"/>
</dbReference>
<evidence type="ECO:0000259" key="2">
    <source>
        <dbReference type="Pfam" id="PF04038"/>
    </source>
</evidence>